<dbReference type="EMBL" id="BAAAUH010000032">
    <property type="protein sequence ID" value="GAA3187480.1"/>
    <property type="molecule type" value="Genomic_DNA"/>
</dbReference>
<sequence length="121" mass="12512">MAQPACVGLAARGLPDHPVVLVDDVDDLVSTHTAIQAGERAPPAEGDGPAGDDRRCFFRCAAAPRGVPRVRLPTGKGGGFGASSDGRFGPGVTSRPFVNPVDASNAPYALDVIRWLTVCCE</sequence>
<keyword evidence="2" id="KW-1185">Reference proteome</keyword>
<proteinExistence type="predicted"/>
<organism evidence="1 2">
    <name type="scientific">Streptomyces virens</name>
    <dbReference type="NCBI Taxonomy" id="285572"/>
    <lineage>
        <taxon>Bacteria</taxon>
        <taxon>Bacillati</taxon>
        <taxon>Actinomycetota</taxon>
        <taxon>Actinomycetes</taxon>
        <taxon>Kitasatosporales</taxon>
        <taxon>Streptomycetaceae</taxon>
        <taxon>Streptomyces</taxon>
    </lineage>
</organism>
<protein>
    <submittedName>
        <fullName evidence="1">Uncharacterized protein</fullName>
    </submittedName>
</protein>
<reference evidence="2" key="1">
    <citation type="journal article" date="2019" name="Int. J. Syst. Evol. Microbiol.">
        <title>The Global Catalogue of Microorganisms (GCM) 10K type strain sequencing project: providing services to taxonomists for standard genome sequencing and annotation.</title>
        <authorList>
            <consortium name="The Broad Institute Genomics Platform"/>
            <consortium name="The Broad Institute Genome Sequencing Center for Infectious Disease"/>
            <person name="Wu L."/>
            <person name="Ma J."/>
        </authorList>
    </citation>
    <scope>NUCLEOTIDE SEQUENCE [LARGE SCALE GENOMIC DNA]</scope>
    <source>
        <strain evidence="2">JCM 9095</strain>
    </source>
</reference>
<name>A0ABP6PS90_9ACTN</name>
<evidence type="ECO:0000313" key="2">
    <source>
        <dbReference type="Proteomes" id="UP001501866"/>
    </source>
</evidence>
<accession>A0ABP6PS90</accession>
<evidence type="ECO:0000313" key="1">
    <source>
        <dbReference type="EMBL" id="GAA3187480.1"/>
    </source>
</evidence>
<gene>
    <name evidence="1" type="ORF">GCM10010451_41150</name>
</gene>
<comment type="caution">
    <text evidence="1">The sequence shown here is derived from an EMBL/GenBank/DDBJ whole genome shotgun (WGS) entry which is preliminary data.</text>
</comment>
<dbReference type="Proteomes" id="UP001501866">
    <property type="component" value="Unassembled WGS sequence"/>
</dbReference>